<proteinExistence type="predicted"/>
<keyword evidence="2" id="KW-1185">Reference proteome</keyword>
<dbReference type="OrthoDB" id="5835618at2759"/>
<sequence>MVFRKYRPAKDFSKNNTRIFKEILKAKNLRHMARFEIPEVLLENKVEVYDPNVVSFVEKPNPILEQFKSLNLNSMNINKPTIKDHPLFKERECLLFESKEPFSDGVDQACNLTNSVLRSTFPSFFDNAIKKITLPNDFDKEIENCILAGERFDPTLEKLPRRFDPIIFWVKHPRFYGTPVIKRGNIILSSIYRKFLILAYGREEMLDVRTDFDAPLSGMLDLSGHFNNQPLVVRGCPHIILQKPSPAELWSSMDVVKGTTQENVPELRAIEATLDLDKDNIYNDESVIVRSRFPLYIQTIMYTMERDQKYPWTLEQRKANVIMNCFGAALAQAGRTLPDMKSIKTVDEIEEGLQEKPLVVKAVQLYNGKLDIAVIQLNSLKLDKKGIKNEVWLKANLPLYETKPFWENMDTVEGLNMETVEDFGKLILC</sequence>
<dbReference type="WormBase" id="SRAE_2000346600">
    <property type="protein sequence ID" value="SRP04626"/>
    <property type="gene ID" value="WBGene00263688"/>
</dbReference>
<protein>
    <submittedName>
        <fullName evidence="1 3">39S ribosomal protein L37, mitochondrial</fullName>
    </submittedName>
</protein>
<reference evidence="3" key="2">
    <citation type="submission" date="2020-12" db="UniProtKB">
        <authorList>
            <consortium name="WormBaseParasite"/>
        </authorList>
    </citation>
    <scope>IDENTIFICATION</scope>
</reference>
<gene>
    <name evidence="1 3 4" type="ORF">SRAE_2000346600</name>
</gene>
<keyword evidence="1" id="KW-0687">Ribonucleoprotein</keyword>
<dbReference type="GeneID" id="36381181"/>
<evidence type="ECO:0000313" key="1">
    <source>
        <dbReference type="EMBL" id="CEF68811.1"/>
    </source>
</evidence>
<dbReference type="EMBL" id="LN609529">
    <property type="protein sequence ID" value="CEF68811.1"/>
    <property type="molecule type" value="Genomic_DNA"/>
</dbReference>
<evidence type="ECO:0000313" key="2">
    <source>
        <dbReference type="Proteomes" id="UP000035682"/>
    </source>
</evidence>
<keyword evidence="1" id="KW-0689">Ribosomal protein</keyword>
<dbReference type="CTD" id="36381181"/>
<accession>A0A090LG94</accession>
<dbReference type="STRING" id="34506.A0A090LG94"/>
<dbReference type="GO" id="GO:0005840">
    <property type="term" value="C:ribosome"/>
    <property type="evidence" value="ECO:0007669"/>
    <property type="project" value="UniProtKB-KW"/>
</dbReference>
<dbReference type="OMA" id="WERGWHD"/>
<organism evidence="1">
    <name type="scientific">Strongyloides ratti</name>
    <name type="common">Parasitic roundworm</name>
    <dbReference type="NCBI Taxonomy" id="34506"/>
    <lineage>
        <taxon>Eukaryota</taxon>
        <taxon>Metazoa</taxon>
        <taxon>Ecdysozoa</taxon>
        <taxon>Nematoda</taxon>
        <taxon>Chromadorea</taxon>
        <taxon>Rhabditida</taxon>
        <taxon>Tylenchina</taxon>
        <taxon>Panagrolaimomorpha</taxon>
        <taxon>Strongyloidoidea</taxon>
        <taxon>Strongyloididae</taxon>
        <taxon>Strongyloides</taxon>
    </lineage>
</organism>
<dbReference type="AlphaFoldDB" id="A0A090LG94"/>
<dbReference type="GO" id="GO:0005739">
    <property type="term" value="C:mitochondrion"/>
    <property type="evidence" value="ECO:0007669"/>
    <property type="project" value="TreeGrafter"/>
</dbReference>
<reference evidence="1 2" key="1">
    <citation type="submission" date="2014-09" db="EMBL/GenBank/DDBJ databases">
        <authorList>
            <person name="Martin A.A."/>
        </authorList>
    </citation>
    <scope>NUCLEOTIDE SEQUENCE</scope>
    <source>
        <strain evidence="2">ED321</strain>
        <strain evidence="1">ED321 Heterogonic</strain>
    </source>
</reference>
<dbReference type="eggNOG" id="ENOG502QQAQ">
    <property type="taxonomic scope" value="Eukaryota"/>
</dbReference>
<evidence type="ECO:0000313" key="3">
    <source>
        <dbReference type="WBParaSite" id="SRAE_2000346600.1"/>
    </source>
</evidence>
<dbReference type="WBParaSite" id="SRAE_2000346600.1">
    <property type="protein sequence ID" value="SRAE_2000346600.1"/>
    <property type="gene ID" value="WBGene00263688"/>
</dbReference>
<name>A0A090LG94_STRRB</name>
<dbReference type="PANTHER" id="PTHR15889:SF2">
    <property type="entry name" value="LARGE RIBOSOMAL SUBUNIT PROTEIN ML37"/>
    <property type="match status" value="1"/>
</dbReference>
<dbReference type="InterPro" id="IPR052482">
    <property type="entry name" value="mtLSU_mL37"/>
</dbReference>
<dbReference type="RefSeq" id="XP_024508011.1">
    <property type="nucleotide sequence ID" value="XM_024654661.1"/>
</dbReference>
<dbReference type="PANTHER" id="PTHR15889">
    <property type="entry name" value="MITOCHONDRIAL RIBOSOMAL PROTEIN L37"/>
    <property type="match status" value="1"/>
</dbReference>
<evidence type="ECO:0000313" key="4">
    <source>
        <dbReference type="WormBase" id="SRAE_2000346600"/>
    </source>
</evidence>
<dbReference type="Proteomes" id="UP000035682">
    <property type="component" value="Unplaced"/>
</dbReference>